<accession>A0AAW4TK59</accession>
<organism evidence="2 3">
    <name type="scientific">Burkholderia cenocepacia</name>
    <dbReference type="NCBI Taxonomy" id="95486"/>
    <lineage>
        <taxon>Bacteria</taxon>
        <taxon>Pseudomonadati</taxon>
        <taxon>Pseudomonadota</taxon>
        <taxon>Betaproteobacteria</taxon>
        <taxon>Burkholderiales</taxon>
        <taxon>Burkholderiaceae</taxon>
        <taxon>Burkholderia</taxon>
        <taxon>Burkholderia cepacia complex</taxon>
    </lineage>
</organism>
<proteinExistence type="predicted"/>
<protein>
    <submittedName>
        <fullName evidence="2">DUF4145 domain-containing protein</fullName>
    </submittedName>
</protein>
<reference evidence="2" key="1">
    <citation type="submission" date="2023-08" db="EMBL/GenBank/DDBJ databases">
        <title>A collection of bacterial strains from the Burkholderia cepacia Research Laboratory and Repository.</title>
        <authorList>
            <person name="Lipuma J."/>
            <person name="Spilker T."/>
        </authorList>
    </citation>
    <scope>NUCLEOTIDE SEQUENCE</scope>
    <source>
        <strain evidence="2">AU0862</strain>
    </source>
</reference>
<dbReference type="EMBL" id="JAIZTC010000008">
    <property type="protein sequence ID" value="MCA8382499.1"/>
    <property type="molecule type" value="Genomic_DNA"/>
</dbReference>
<dbReference type="InterPro" id="IPR025285">
    <property type="entry name" value="DUF4145"/>
</dbReference>
<dbReference type="Proteomes" id="UP001199070">
    <property type="component" value="Unassembled WGS sequence"/>
</dbReference>
<dbReference type="AlphaFoldDB" id="A0AAW4TK59"/>
<evidence type="ECO:0000313" key="2">
    <source>
        <dbReference type="EMBL" id="MCA8382499.1"/>
    </source>
</evidence>
<dbReference type="RefSeq" id="WP_226135123.1">
    <property type="nucleotide sequence ID" value="NZ_JAIZTC010000008.1"/>
</dbReference>
<gene>
    <name evidence="2" type="ORF">LGN22_26700</name>
</gene>
<evidence type="ECO:0000313" key="3">
    <source>
        <dbReference type="Proteomes" id="UP001199070"/>
    </source>
</evidence>
<evidence type="ECO:0000259" key="1">
    <source>
        <dbReference type="Pfam" id="PF13643"/>
    </source>
</evidence>
<comment type="caution">
    <text evidence="2">The sequence shown here is derived from an EMBL/GenBank/DDBJ whole genome shotgun (WGS) entry which is preliminary data.</text>
</comment>
<sequence>MESQEKKETVKGQCPNCGGERNCDVHGRVKKRWEWSDRKGNSVDGAVEHILLECKGCETVFCEISEWNSEDVDYWYDANGDTQCEYARRVSTYPKPTSRIKPAWLEAVANSDLTLHTILDEMYLACDNGAFILAAIGLRTALDRAMEVLGIEQALTFAEKLKKLRDGGWIGETEYLILEVVTDAGNAAAHRGWQPDEQQVFQLVQAMEVFLQRAFIVGKQALSIKEKIPPKPKRAVRVEADRPE</sequence>
<name>A0AAW4TK59_9BURK</name>
<feature type="domain" description="DUF4145" evidence="1">
    <location>
        <begin position="121"/>
        <end position="207"/>
    </location>
</feature>
<dbReference type="Pfam" id="PF13643">
    <property type="entry name" value="DUF4145"/>
    <property type="match status" value="1"/>
</dbReference>